<feature type="region of interest" description="Disordered" evidence="2">
    <location>
        <begin position="267"/>
        <end position="353"/>
    </location>
</feature>
<feature type="region of interest" description="Disordered" evidence="2">
    <location>
        <begin position="188"/>
        <end position="220"/>
    </location>
</feature>
<evidence type="ECO:0000313" key="5">
    <source>
        <dbReference type="Proteomes" id="UP000194003"/>
    </source>
</evidence>
<dbReference type="SUPFAM" id="SSF48452">
    <property type="entry name" value="TPR-like"/>
    <property type="match status" value="1"/>
</dbReference>
<feature type="compositionally biased region" description="Basic and acidic residues" evidence="2">
    <location>
        <begin position="205"/>
        <end position="220"/>
    </location>
</feature>
<keyword evidence="1" id="KW-0802">TPR repeat</keyword>
<feature type="compositionally biased region" description="Basic and acidic residues" evidence="2">
    <location>
        <begin position="267"/>
        <end position="278"/>
    </location>
</feature>
<feature type="compositionally biased region" description="Low complexity" evidence="2">
    <location>
        <begin position="279"/>
        <end position="289"/>
    </location>
</feature>
<gene>
    <name evidence="4" type="ORF">MAIT1_02489</name>
</gene>
<sequence>MTLLLAIPTPVRADAAMDAIYRQVDRQQLDDALGAVNALLKSRPSDVEARFLKGVILTRQGNFTGAIKQFHDLTVERPDLPEPYNNLAVLYANQGMFDLARESLLKAIKTHPSYATAHQNLRDIYGKLAAQAYSRALKMETPQSDSAKLALVTKPNTLREQGERAQPSPEMLAQKEEMRRIQEEAQKLQDEANAAKEALTAAQTRMREESRKRAEAESRMEDLLTRATQAETELAKQQKQLAKETLKQQQAAQLRKQLEQERQARLEAEAQARAEQIKRAQLAAAAPARPLQPPPPPPQVEEPAAPEKHTVAPPMTRREEAQETQAAPVRVMAAAPTQDAPAHPPQDDEASAAVHNWAKAWARKDVETYLNSYGENFRPSRGRSRATWEKTRRNRLSKPGKISVEVSDLEISDAPNGRKRATFVQTYRSYNYRDQVKKLLLLEKQDEQWKIVRELSGG</sequence>
<organism evidence="4 5">
    <name type="scientific">Magnetofaba australis IT-1</name>
    <dbReference type="NCBI Taxonomy" id="1434232"/>
    <lineage>
        <taxon>Bacteria</taxon>
        <taxon>Pseudomonadati</taxon>
        <taxon>Pseudomonadota</taxon>
        <taxon>Magnetococcia</taxon>
        <taxon>Magnetococcales</taxon>
        <taxon>Magnetococcaceae</taxon>
        <taxon>Magnetofaba</taxon>
    </lineage>
</organism>
<dbReference type="Pfam" id="PF24125">
    <property type="entry name" value="Cds6_C"/>
    <property type="match status" value="1"/>
</dbReference>
<dbReference type="Pfam" id="PF13432">
    <property type="entry name" value="TPR_16"/>
    <property type="match status" value="1"/>
</dbReference>
<comment type="caution">
    <text evidence="4">The sequence shown here is derived from an EMBL/GenBank/DDBJ whole genome shotgun (WGS) entry which is preliminary data.</text>
</comment>
<dbReference type="InterPro" id="IPR011990">
    <property type="entry name" value="TPR-like_helical_dom_sf"/>
</dbReference>
<dbReference type="Gene3D" id="3.10.450.50">
    <property type="match status" value="1"/>
</dbReference>
<dbReference type="Proteomes" id="UP000194003">
    <property type="component" value="Unassembled WGS sequence"/>
</dbReference>
<evidence type="ECO:0000256" key="2">
    <source>
        <dbReference type="SAM" id="MobiDB-lite"/>
    </source>
</evidence>
<feature type="repeat" description="TPR" evidence="1">
    <location>
        <begin position="81"/>
        <end position="114"/>
    </location>
</feature>
<evidence type="ECO:0000259" key="3">
    <source>
        <dbReference type="Pfam" id="PF24125"/>
    </source>
</evidence>
<evidence type="ECO:0000256" key="1">
    <source>
        <dbReference type="PROSITE-ProRule" id="PRU00339"/>
    </source>
</evidence>
<feature type="domain" description="Cds6 C-terminal" evidence="3">
    <location>
        <begin position="352"/>
        <end position="454"/>
    </location>
</feature>
<name>A0A1Y2K3Y1_9PROT</name>
<keyword evidence="5" id="KW-1185">Reference proteome</keyword>
<reference evidence="4 5" key="1">
    <citation type="journal article" date="2016" name="BMC Genomics">
        <title>Combined genomic and structural analyses of a cultured magnetotactic bacterium reveals its niche adaptation to a dynamic environment.</title>
        <authorList>
            <person name="Araujo A.C."/>
            <person name="Morillo V."/>
            <person name="Cypriano J."/>
            <person name="Teixeira L.C."/>
            <person name="Leao P."/>
            <person name="Lyra S."/>
            <person name="Almeida L.G."/>
            <person name="Bazylinski D.A."/>
            <person name="Vasconcellos A.T."/>
            <person name="Abreu F."/>
            <person name="Lins U."/>
        </authorList>
    </citation>
    <scope>NUCLEOTIDE SEQUENCE [LARGE SCALE GENOMIC DNA]</scope>
    <source>
        <strain evidence="4 5">IT-1</strain>
    </source>
</reference>
<dbReference type="SUPFAM" id="SSF54427">
    <property type="entry name" value="NTF2-like"/>
    <property type="match status" value="1"/>
</dbReference>
<dbReference type="EMBL" id="LVJN01000020">
    <property type="protein sequence ID" value="OSM02356.1"/>
    <property type="molecule type" value="Genomic_DNA"/>
</dbReference>
<dbReference type="InterPro" id="IPR056203">
    <property type="entry name" value="Cds6_C"/>
</dbReference>
<dbReference type="InterPro" id="IPR019734">
    <property type="entry name" value="TPR_rpt"/>
</dbReference>
<dbReference type="STRING" id="1434232.MAIT1_02489"/>
<feature type="compositionally biased region" description="Pro residues" evidence="2">
    <location>
        <begin position="290"/>
        <end position="300"/>
    </location>
</feature>
<feature type="compositionally biased region" description="Basic and acidic residues" evidence="2">
    <location>
        <begin position="305"/>
        <end position="321"/>
    </location>
</feature>
<dbReference type="InterPro" id="IPR032710">
    <property type="entry name" value="NTF2-like_dom_sf"/>
</dbReference>
<dbReference type="Gene3D" id="1.25.40.10">
    <property type="entry name" value="Tetratricopeptide repeat domain"/>
    <property type="match status" value="1"/>
</dbReference>
<evidence type="ECO:0000313" key="4">
    <source>
        <dbReference type="EMBL" id="OSM02356.1"/>
    </source>
</evidence>
<dbReference type="SMART" id="SM00028">
    <property type="entry name" value="TPR"/>
    <property type="match status" value="2"/>
</dbReference>
<protein>
    <recommendedName>
        <fullName evidence="3">Cds6 C-terminal domain-containing protein</fullName>
    </recommendedName>
</protein>
<proteinExistence type="predicted"/>
<accession>A0A1Y2K3Y1</accession>
<dbReference type="PROSITE" id="PS50005">
    <property type="entry name" value="TPR"/>
    <property type="match status" value="1"/>
</dbReference>
<dbReference type="AlphaFoldDB" id="A0A1Y2K3Y1"/>